<organism evidence="2">
    <name type="scientific">Octopus bimaculoides</name>
    <name type="common">California two-spotted octopus</name>
    <dbReference type="NCBI Taxonomy" id="37653"/>
    <lineage>
        <taxon>Eukaryota</taxon>
        <taxon>Metazoa</taxon>
        <taxon>Spiralia</taxon>
        <taxon>Lophotrochozoa</taxon>
        <taxon>Mollusca</taxon>
        <taxon>Cephalopoda</taxon>
        <taxon>Coleoidea</taxon>
        <taxon>Octopodiformes</taxon>
        <taxon>Octopoda</taxon>
        <taxon>Incirrata</taxon>
        <taxon>Octopodidae</taxon>
        <taxon>Octopus</taxon>
    </lineage>
</organism>
<evidence type="ECO:0000256" key="1">
    <source>
        <dbReference type="SAM" id="Phobius"/>
    </source>
</evidence>
<feature type="transmembrane region" description="Helical" evidence="1">
    <location>
        <begin position="158"/>
        <end position="183"/>
    </location>
</feature>
<dbReference type="AlphaFoldDB" id="A0A0L8GJM8"/>
<keyword evidence="1" id="KW-0812">Transmembrane</keyword>
<proteinExistence type="predicted"/>
<keyword evidence="1" id="KW-1133">Transmembrane helix</keyword>
<dbReference type="EMBL" id="KQ421524">
    <property type="protein sequence ID" value="KOF77206.1"/>
    <property type="molecule type" value="Genomic_DNA"/>
</dbReference>
<protein>
    <submittedName>
        <fullName evidence="2">Uncharacterized protein</fullName>
    </submittedName>
</protein>
<evidence type="ECO:0000313" key="2">
    <source>
        <dbReference type="EMBL" id="KOF77206.1"/>
    </source>
</evidence>
<name>A0A0L8GJM8_OCTBM</name>
<gene>
    <name evidence="2" type="ORF">OCBIM_22032367mg</name>
</gene>
<keyword evidence="1" id="KW-0472">Membrane</keyword>
<accession>A0A0L8GJM8</accession>
<reference evidence="2" key="1">
    <citation type="submission" date="2015-07" db="EMBL/GenBank/DDBJ databases">
        <title>MeaNS - Measles Nucleotide Surveillance Program.</title>
        <authorList>
            <person name="Tran T."/>
            <person name="Druce J."/>
        </authorList>
    </citation>
    <scope>NUCLEOTIDE SEQUENCE</scope>
    <source>
        <strain evidence="2">UCB-OBI-ISO-001</strain>
        <tissue evidence="2">Gonad</tissue>
    </source>
</reference>
<sequence length="234" mass="27317">MGSFRYFFVLLLPFEENINDFPVLFVLNCEGNLLTFFCSLKFKGMLFLLNCEGNLLTFFCSLKFMGSFRYFFVLLLPFEENINDFPVLFVLNCEGNLLTFFCSLKFKGSFRYFSMLLLPFEGNINDFPVLFLLNCEGNLLASHLLFCSPNFEGNFRGFFLSFLLNDLVLFFLIFKVRNVIVLFRLDFERKSILFSSAHVRFNGSAKCVTFSPLNLRFISIYLSRLCASLLKYFT</sequence>